<dbReference type="OrthoDB" id="7183822at2"/>
<dbReference type="Pfam" id="PF13452">
    <property type="entry name" value="FAS1_DH_region"/>
    <property type="match status" value="1"/>
</dbReference>
<dbReference type="InterPro" id="IPR052741">
    <property type="entry name" value="Mitochondrial_HTD2"/>
</dbReference>
<evidence type="ECO:0000313" key="2">
    <source>
        <dbReference type="EMBL" id="RVT94461.1"/>
    </source>
</evidence>
<gene>
    <name evidence="2" type="ORF">EOD43_11680</name>
</gene>
<dbReference type="InterPro" id="IPR029069">
    <property type="entry name" value="HotDog_dom_sf"/>
</dbReference>
<accession>A0A437MA08</accession>
<proteinExistence type="predicted"/>
<dbReference type="GO" id="GO:0019171">
    <property type="term" value="F:(3R)-hydroxyacyl-[acyl-carrier-protein] dehydratase activity"/>
    <property type="evidence" value="ECO:0007669"/>
    <property type="project" value="TreeGrafter"/>
</dbReference>
<dbReference type="InterPro" id="IPR039569">
    <property type="entry name" value="FAS1-like_DH_region"/>
</dbReference>
<feature type="domain" description="FAS1-like dehydratase" evidence="1">
    <location>
        <begin position="20"/>
        <end position="138"/>
    </location>
</feature>
<sequence length="274" mass="29919">MSDITEDMIAEWRSAIGRTQALKQRLEAEPLRRYALAVGSDRNVEKVLPPLAHWAFFLPEPADGDIGEDGHPKRGGFLPAITLPRRMFASAKIRFEAPLLIGEEAELVSTVADVTHKSGRSGDLVFVEVDRELRQGGVVRVTERQSYVYRDADNNPVPLPTPTADPIDGDLWEPSTVNLFRFSAVTFNGHRIHYDVPYATGVEGYPALIVHGPFIAAKLAALAATKGELASFDFRASAPIFLGQPIRLQHAGDGEVQAVRCDGATSTSAKVTYK</sequence>
<dbReference type="SUPFAM" id="SSF54637">
    <property type="entry name" value="Thioesterase/thiol ester dehydrase-isomerase"/>
    <property type="match status" value="2"/>
</dbReference>
<name>A0A437MA08_9SPHN</name>
<dbReference type="EMBL" id="SACN01000001">
    <property type="protein sequence ID" value="RVT94461.1"/>
    <property type="molecule type" value="Genomic_DNA"/>
</dbReference>
<dbReference type="Gene3D" id="3.10.129.10">
    <property type="entry name" value="Hotdog Thioesterase"/>
    <property type="match status" value="1"/>
</dbReference>
<dbReference type="AlphaFoldDB" id="A0A437MA08"/>
<dbReference type="RefSeq" id="WP_127743987.1">
    <property type="nucleotide sequence ID" value="NZ_SACN01000001.1"/>
</dbReference>
<keyword evidence="3" id="KW-1185">Reference proteome</keyword>
<organism evidence="2 3">
    <name type="scientific">Sphingomonas crocodyli</name>
    <dbReference type="NCBI Taxonomy" id="1979270"/>
    <lineage>
        <taxon>Bacteria</taxon>
        <taxon>Pseudomonadati</taxon>
        <taxon>Pseudomonadota</taxon>
        <taxon>Alphaproteobacteria</taxon>
        <taxon>Sphingomonadales</taxon>
        <taxon>Sphingomonadaceae</taxon>
        <taxon>Sphingomonas</taxon>
    </lineage>
</organism>
<dbReference type="Proteomes" id="UP000282971">
    <property type="component" value="Unassembled WGS sequence"/>
</dbReference>
<evidence type="ECO:0000259" key="1">
    <source>
        <dbReference type="Pfam" id="PF13452"/>
    </source>
</evidence>
<dbReference type="PANTHER" id="PTHR28152:SF1">
    <property type="entry name" value="HYDROXYACYL-THIOESTER DEHYDRATASE TYPE 2, MITOCHONDRIAL"/>
    <property type="match status" value="1"/>
</dbReference>
<comment type="caution">
    <text evidence="2">The sequence shown here is derived from an EMBL/GenBank/DDBJ whole genome shotgun (WGS) entry which is preliminary data.</text>
</comment>
<evidence type="ECO:0000313" key="3">
    <source>
        <dbReference type="Proteomes" id="UP000282971"/>
    </source>
</evidence>
<reference evidence="2 3" key="1">
    <citation type="submission" date="2019-01" db="EMBL/GenBank/DDBJ databases">
        <authorList>
            <person name="Chen W.-M."/>
        </authorList>
    </citation>
    <scope>NUCLEOTIDE SEQUENCE [LARGE SCALE GENOMIC DNA]</scope>
    <source>
        <strain evidence="2 3">CCP-7</strain>
    </source>
</reference>
<protein>
    <recommendedName>
        <fullName evidence="1">FAS1-like dehydratase domain-containing protein</fullName>
    </recommendedName>
</protein>
<dbReference type="PANTHER" id="PTHR28152">
    <property type="entry name" value="HYDROXYACYL-THIOESTER DEHYDRATASE TYPE 2, MITOCHONDRIAL"/>
    <property type="match status" value="1"/>
</dbReference>